<dbReference type="RefSeq" id="WP_191196383.1">
    <property type="nucleotide sequence ID" value="NZ_JACXYZ010000003.1"/>
</dbReference>
<sequence>MDRVRLAVPADASAIASVHRESRAEYYGDPPDVRDGREAMWEHLLTLADGVTFVVEDDGTIVAFLSARHVRIPETALEMAALYVQPDRFGRGTGTLLHEVFQSERGAHEVGLLEVWAGNQRAIDFYRRHGWVATSTTRPGPRDTPFITYRFLGHSPDRGVSQAS</sequence>
<dbReference type="PROSITE" id="PS51186">
    <property type="entry name" value="GNAT"/>
    <property type="match status" value="1"/>
</dbReference>
<gene>
    <name evidence="4" type="ORF">IEZ26_17965</name>
</gene>
<dbReference type="SUPFAM" id="SSF55729">
    <property type="entry name" value="Acyl-CoA N-acyltransferases (Nat)"/>
    <property type="match status" value="1"/>
</dbReference>
<dbReference type="InterPro" id="IPR016181">
    <property type="entry name" value="Acyl_CoA_acyltransferase"/>
</dbReference>
<dbReference type="Gene3D" id="3.40.630.30">
    <property type="match status" value="1"/>
</dbReference>
<evidence type="ECO:0000259" key="3">
    <source>
        <dbReference type="PROSITE" id="PS51186"/>
    </source>
</evidence>
<accession>A0ABR8NF73</accession>
<reference evidence="4 5" key="1">
    <citation type="submission" date="2020-09" db="EMBL/GenBank/DDBJ databases">
        <title>novel species in genus Nocardioides.</title>
        <authorList>
            <person name="Zhang G."/>
        </authorList>
    </citation>
    <scope>NUCLEOTIDE SEQUENCE [LARGE SCALE GENOMIC DNA]</scope>
    <source>
        <strain evidence="4 5">KCTC 39551</strain>
    </source>
</reference>
<evidence type="ECO:0000256" key="1">
    <source>
        <dbReference type="ARBA" id="ARBA00022679"/>
    </source>
</evidence>
<evidence type="ECO:0000313" key="5">
    <source>
        <dbReference type="Proteomes" id="UP000618818"/>
    </source>
</evidence>
<dbReference type="EMBL" id="JACXYZ010000003">
    <property type="protein sequence ID" value="MBD3926515.1"/>
    <property type="molecule type" value="Genomic_DNA"/>
</dbReference>
<keyword evidence="5" id="KW-1185">Reference proteome</keyword>
<organism evidence="4 5">
    <name type="scientific">Nocardioides cavernae</name>
    <dbReference type="NCBI Taxonomy" id="1921566"/>
    <lineage>
        <taxon>Bacteria</taxon>
        <taxon>Bacillati</taxon>
        <taxon>Actinomycetota</taxon>
        <taxon>Actinomycetes</taxon>
        <taxon>Propionibacteriales</taxon>
        <taxon>Nocardioidaceae</taxon>
        <taxon>Nocardioides</taxon>
    </lineage>
</organism>
<keyword evidence="1" id="KW-0808">Transferase</keyword>
<protein>
    <submittedName>
        <fullName evidence="4">GNAT family N-acetyltransferase</fullName>
    </submittedName>
</protein>
<feature type="domain" description="N-acetyltransferase" evidence="3">
    <location>
        <begin position="2"/>
        <end position="153"/>
    </location>
</feature>
<dbReference type="Proteomes" id="UP000618818">
    <property type="component" value="Unassembled WGS sequence"/>
</dbReference>
<comment type="caution">
    <text evidence="4">The sequence shown here is derived from an EMBL/GenBank/DDBJ whole genome shotgun (WGS) entry which is preliminary data.</text>
</comment>
<name>A0ABR8NF73_9ACTN</name>
<dbReference type="InterPro" id="IPR000182">
    <property type="entry name" value="GNAT_dom"/>
</dbReference>
<dbReference type="Pfam" id="PF00583">
    <property type="entry name" value="Acetyltransf_1"/>
    <property type="match status" value="1"/>
</dbReference>
<keyword evidence="2" id="KW-0012">Acyltransferase</keyword>
<evidence type="ECO:0000256" key="2">
    <source>
        <dbReference type="ARBA" id="ARBA00023315"/>
    </source>
</evidence>
<proteinExistence type="predicted"/>
<dbReference type="CDD" id="cd04301">
    <property type="entry name" value="NAT_SF"/>
    <property type="match status" value="1"/>
</dbReference>
<dbReference type="PANTHER" id="PTHR43877">
    <property type="entry name" value="AMINOALKYLPHOSPHONATE N-ACETYLTRANSFERASE-RELATED-RELATED"/>
    <property type="match status" value="1"/>
</dbReference>
<dbReference type="InterPro" id="IPR050832">
    <property type="entry name" value="Bact_Acetyltransf"/>
</dbReference>
<evidence type="ECO:0000313" key="4">
    <source>
        <dbReference type="EMBL" id="MBD3926515.1"/>
    </source>
</evidence>